<proteinExistence type="predicted"/>
<reference evidence="1 2" key="1">
    <citation type="journal article" date="2018" name="Science">
        <title>The opium poppy genome and morphinan production.</title>
        <authorList>
            <person name="Guo L."/>
            <person name="Winzer T."/>
            <person name="Yang X."/>
            <person name="Li Y."/>
            <person name="Ning Z."/>
            <person name="He Z."/>
            <person name="Teodor R."/>
            <person name="Lu Y."/>
            <person name="Bowser T.A."/>
            <person name="Graham I.A."/>
            <person name="Ye K."/>
        </authorList>
    </citation>
    <scope>NUCLEOTIDE SEQUENCE [LARGE SCALE GENOMIC DNA]</scope>
    <source>
        <strain evidence="2">cv. HN1</strain>
        <tissue evidence="1">Leaves</tissue>
    </source>
</reference>
<evidence type="ECO:0000313" key="2">
    <source>
        <dbReference type="Proteomes" id="UP000316621"/>
    </source>
</evidence>
<dbReference type="Proteomes" id="UP000316621">
    <property type="component" value="Chromosome 3"/>
</dbReference>
<dbReference type="Gramene" id="RZC53316">
    <property type="protein sequence ID" value="RZC53316"/>
    <property type="gene ID" value="C5167_012172"/>
</dbReference>
<sequence>MQAYAELLEEGDPKIPAWFFSPKDVSIGSGSLDAAFCDNLRDQSSLLEGLHVVDVHVSISVVVNKWKDENDKFMTSRQWLDFCRVENSTSEGYPGLGSITGQDFFRSSIFFIESRLGSLIELERNQAEVMFTIPITYLLLMDCLIKNLLNSQRINTVPRKPSSTLNYMISGLRDMYIQLSEVAIAWSYKRLGTLCRFGVDANGRNFGLRSE</sequence>
<dbReference type="AlphaFoldDB" id="A0A4Y7IYQ2"/>
<keyword evidence="2" id="KW-1185">Reference proteome</keyword>
<accession>A0A4Y7IYQ2</accession>
<dbReference type="EMBL" id="CM010717">
    <property type="protein sequence ID" value="RZC53316.1"/>
    <property type="molecule type" value="Genomic_DNA"/>
</dbReference>
<evidence type="ECO:0000313" key="1">
    <source>
        <dbReference type="EMBL" id="RZC53316.1"/>
    </source>
</evidence>
<gene>
    <name evidence="1" type="ORF">C5167_012172</name>
</gene>
<protein>
    <submittedName>
        <fullName evidence="1">Uncharacterized protein</fullName>
    </submittedName>
</protein>
<name>A0A4Y7IYQ2_PAPSO</name>
<organism evidence="1 2">
    <name type="scientific">Papaver somniferum</name>
    <name type="common">Opium poppy</name>
    <dbReference type="NCBI Taxonomy" id="3469"/>
    <lineage>
        <taxon>Eukaryota</taxon>
        <taxon>Viridiplantae</taxon>
        <taxon>Streptophyta</taxon>
        <taxon>Embryophyta</taxon>
        <taxon>Tracheophyta</taxon>
        <taxon>Spermatophyta</taxon>
        <taxon>Magnoliopsida</taxon>
        <taxon>Ranunculales</taxon>
        <taxon>Papaveraceae</taxon>
        <taxon>Papaveroideae</taxon>
        <taxon>Papaver</taxon>
    </lineage>
</organism>